<keyword evidence="2" id="KW-0560">Oxidoreductase</keyword>
<dbReference type="SUPFAM" id="SSF51735">
    <property type="entry name" value="NAD(P)-binding Rossmann-fold domains"/>
    <property type="match status" value="1"/>
</dbReference>
<gene>
    <name evidence="4" type="ORF">Fot_17942</name>
</gene>
<dbReference type="InterPro" id="IPR050425">
    <property type="entry name" value="NAD(P)_dehydrat-like"/>
</dbReference>
<dbReference type="EMBL" id="JBFOLJ010000005">
    <property type="protein sequence ID" value="KAL2536551.1"/>
    <property type="molecule type" value="Genomic_DNA"/>
</dbReference>
<dbReference type="Pfam" id="PF01073">
    <property type="entry name" value="3Beta_HSD"/>
    <property type="match status" value="1"/>
</dbReference>
<organism evidence="4 5">
    <name type="scientific">Forsythia ovata</name>
    <dbReference type="NCBI Taxonomy" id="205694"/>
    <lineage>
        <taxon>Eukaryota</taxon>
        <taxon>Viridiplantae</taxon>
        <taxon>Streptophyta</taxon>
        <taxon>Embryophyta</taxon>
        <taxon>Tracheophyta</taxon>
        <taxon>Spermatophyta</taxon>
        <taxon>Magnoliopsida</taxon>
        <taxon>eudicotyledons</taxon>
        <taxon>Gunneridae</taxon>
        <taxon>Pentapetalae</taxon>
        <taxon>asterids</taxon>
        <taxon>lamiids</taxon>
        <taxon>Lamiales</taxon>
        <taxon>Oleaceae</taxon>
        <taxon>Forsythieae</taxon>
        <taxon>Forsythia</taxon>
    </lineage>
</organism>
<dbReference type="InterPro" id="IPR002225">
    <property type="entry name" value="3Beta_OHSteriod_DH/Estase"/>
</dbReference>
<protein>
    <submittedName>
        <fullName evidence="4">Vestitone reductase-like</fullName>
    </submittedName>
</protein>
<evidence type="ECO:0000313" key="4">
    <source>
        <dbReference type="EMBL" id="KAL2536551.1"/>
    </source>
</evidence>
<accession>A0ABD1VGR8</accession>
<dbReference type="PANTHER" id="PTHR10366">
    <property type="entry name" value="NAD DEPENDENT EPIMERASE/DEHYDRATASE"/>
    <property type="match status" value="1"/>
</dbReference>
<reference evidence="5" key="1">
    <citation type="submission" date="2024-07" db="EMBL/GenBank/DDBJ databases">
        <title>Two chromosome-level genome assemblies of Korean endemic species Abeliophyllum distichum and Forsythia ovata (Oleaceae).</title>
        <authorList>
            <person name="Jang H."/>
        </authorList>
    </citation>
    <scope>NUCLEOTIDE SEQUENCE [LARGE SCALE GENOMIC DNA]</scope>
</reference>
<evidence type="ECO:0000313" key="5">
    <source>
        <dbReference type="Proteomes" id="UP001604277"/>
    </source>
</evidence>
<evidence type="ECO:0000259" key="3">
    <source>
        <dbReference type="Pfam" id="PF01073"/>
    </source>
</evidence>
<dbReference type="Proteomes" id="UP001604277">
    <property type="component" value="Unassembled WGS sequence"/>
</dbReference>
<keyword evidence="1" id="KW-0521">NADP</keyword>
<dbReference type="GO" id="GO:0016491">
    <property type="term" value="F:oxidoreductase activity"/>
    <property type="evidence" value="ECO:0007669"/>
    <property type="project" value="UniProtKB-KW"/>
</dbReference>
<evidence type="ECO:0000256" key="1">
    <source>
        <dbReference type="ARBA" id="ARBA00022857"/>
    </source>
</evidence>
<sequence>MADLKASSTSHSCTEEDALLLAIATGYSETSRKTLVTSKTCPVHERLRIFRADHLDKPDSFDSAIKGCIGVFHVAHLADKETEETKINKSVNGTLGILQACLGSKTVKRVVYNSGVATGSTWKQKEFNHA</sequence>
<dbReference type="InterPro" id="IPR036291">
    <property type="entry name" value="NAD(P)-bd_dom_sf"/>
</dbReference>
<name>A0ABD1VGR8_9LAMI</name>
<evidence type="ECO:0000256" key="2">
    <source>
        <dbReference type="ARBA" id="ARBA00023002"/>
    </source>
</evidence>
<dbReference type="AlphaFoldDB" id="A0ABD1VGR8"/>
<dbReference type="Gene3D" id="3.40.50.720">
    <property type="entry name" value="NAD(P)-binding Rossmann-like Domain"/>
    <property type="match status" value="1"/>
</dbReference>
<feature type="domain" description="3-beta hydroxysteroid dehydrogenase/isomerase" evidence="3">
    <location>
        <begin position="45"/>
        <end position="116"/>
    </location>
</feature>
<proteinExistence type="predicted"/>
<dbReference type="PANTHER" id="PTHR10366:SF563">
    <property type="entry name" value="CINNAMOYL-COA REDUCTASE 16"/>
    <property type="match status" value="1"/>
</dbReference>
<comment type="caution">
    <text evidence="4">The sequence shown here is derived from an EMBL/GenBank/DDBJ whole genome shotgun (WGS) entry which is preliminary data.</text>
</comment>
<keyword evidence="5" id="KW-1185">Reference proteome</keyword>